<keyword evidence="5" id="KW-0805">Transcription regulation</keyword>
<dbReference type="Proteomes" id="UP000837857">
    <property type="component" value="Chromosome 12"/>
</dbReference>
<dbReference type="Gene3D" id="3.30.50.10">
    <property type="entry name" value="Erythroid Transcription Factor GATA-1, subunit A"/>
    <property type="match status" value="1"/>
</dbReference>
<dbReference type="InterPro" id="IPR013088">
    <property type="entry name" value="Znf_NHR/GATA"/>
</dbReference>
<feature type="domain" description="Nuclear receptor" evidence="10">
    <location>
        <begin position="6"/>
        <end position="85"/>
    </location>
</feature>
<dbReference type="SMART" id="SM00399">
    <property type="entry name" value="ZnF_C4"/>
    <property type="match status" value="1"/>
</dbReference>
<dbReference type="Gene3D" id="2.20.25.240">
    <property type="match status" value="1"/>
</dbReference>
<keyword evidence="3" id="KW-0863">Zinc-finger</keyword>
<evidence type="ECO:0000256" key="6">
    <source>
        <dbReference type="ARBA" id="ARBA00023125"/>
    </source>
</evidence>
<dbReference type="PANTHER" id="PTHR24086">
    <property type="entry name" value="NUCLEAR RECEPTOR SUBFAMILY 5 GROUP A"/>
    <property type="match status" value="1"/>
</dbReference>
<dbReference type="PROSITE" id="PS51030">
    <property type="entry name" value="NUCLEAR_REC_DBD_2"/>
    <property type="match status" value="1"/>
</dbReference>
<keyword evidence="4" id="KW-0862">Zinc</keyword>
<sequence>MKFGMGGLCPVCGDTVTGVHYGVPTCESCKLFFRRAVRCGKHTTFKCANRLGCCPIGLHNRIVCKYCRYVKCLRTEGLVPQYSWSRAGNAIILLGEYRFKKRSRHVNQKQEIHWVCNKCDKGCKAKLTTLNDAIIKIYNVHDHDGMRKAK</sequence>
<keyword evidence="2" id="KW-0479">Metal-binding</keyword>
<organism evidence="11 12">
    <name type="scientific">Iphiclides podalirius</name>
    <name type="common">scarce swallowtail</name>
    <dbReference type="NCBI Taxonomy" id="110791"/>
    <lineage>
        <taxon>Eukaryota</taxon>
        <taxon>Metazoa</taxon>
        <taxon>Ecdysozoa</taxon>
        <taxon>Arthropoda</taxon>
        <taxon>Hexapoda</taxon>
        <taxon>Insecta</taxon>
        <taxon>Pterygota</taxon>
        <taxon>Neoptera</taxon>
        <taxon>Endopterygota</taxon>
        <taxon>Lepidoptera</taxon>
        <taxon>Glossata</taxon>
        <taxon>Ditrysia</taxon>
        <taxon>Papilionoidea</taxon>
        <taxon>Papilionidae</taxon>
        <taxon>Papilioninae</taxon>
        <taxon>Iphiclides</taxon>
    </lineage>
</organism>
<dbReference type="SUPFAM" id="SSF57716">
    <property type="entry name" value="Glucocorticoid receptor-like (DNA-binding domain)"/>
    <property type="match status" value="1"/>
</dbReference>
<evidence type="ECO:0000256" key="4">
    <source>
        <dbReference type="ARBA" id="ARBA00022833"/>
    </source>
</evidence>
<evidence type="ECO:0000256" key="7">
    <source>
        <dbReference type="ARBA" id="ARBA00023163"/>
    </source>
</evidence>
<evidence type="ECO:0000256" key="2">
    <source>
        <dbReference type="ARBA" id="ARBA00022723"/>
    </source>
</evidence>
<gene>
    <name evidence="11" type="ORF">IPOD504_LOCUS2426</name>
</gene>
<accession>A0ABN8HUW3</accession>
<comment type="subcellular location">
    <subcellularLocation>
        <location evidence="1">Nucleus</location>
    </subcellularLocation>
</comment>
<evidence type="ECO:0000256" key="1">
    <source>
        <dbReference type="ARBA" id="ARBA00004123"/>
    </source>
</evidence>
<protein>
    <recommendedName>
        <fullName evidence="10">Nuclear receptor domain-containing protein</fullName>
    </recommendedName>
</protein>
<evidence type="ECO:0000313" key="12">
    <source>
        <dbReference type="Proteomes" id="UP000837857"/>
    </source>
</evidence>
<feature type="non-terminal residue" evidence="11">
    <location>
        <position position="150"/>
    </location>
</feature>
<keyword evidence="9" id="KW-0539">Nucleus</keyword>
<proteinExistence type="predicted"/>
<evidence type="ECO:0000256" key="8">
    <source>
        <dbReference type="ARBA" id="ARBA00023170"/>
    </source>
</evidence>
<dbReference type="EMBL" id="OW152824">
    <property type="protein sequence ID" value="CAH2040263.1"/>
    <property type="molecule type" value="Genomic_DNA"/>
</dbReference>
<evidence type="ECO:0000256" key="5">
    <source>
        <dbReference type="ARBA" id="ARBA00023015"/>
    </source>
</evidence>
<evidence type="ECO:0000256" key="3">
    <source>
        <dbReference type="ARBA" id="ARBA00022771"/>
    </source>
</evidence>
<keyword evidence="12" id="KW-1185">Reference proteome</keyword>
<keyword evidence="8" id="KW-0675">Receptor</keyword>
<dbReference type="PANTHER" id="PTHR24086:SF25">
    <property type="entry name" value="NUCLEAR HORMONE RECEPTOR FTZ-F1 BETA"/>
    <property type="match status" value="1"/>
</dbReference>
<evidence type="ECO:0000259" key="10">
    <source>
        <dbReference type="PROSITE" id="PS51030"/>
    </source>
</evidence>
<dbReference type="Pfam" id="PF00105">
    <property type="entry name" value="zf-C4"/>
    <property type="match status" value="1"/>
</dbReference>
<reference evidence="11" key="1">
    <citation type="submission" date="2022-03" db="EMBL/GenBank/DDBJ databases">
        <authorList>
            <person name="Martin H S."/>
        </authorList>
    </citation>
    <scope>NUCLEOTIDE SEQUENCE</scope>
</reference>
<keyword evidence="6" id="KW-0238">DNA-binding</keyword>
<dbReference type="InterPro" id="IPR001628">
    <property type="entry name" value="Znf_hrmn_rcpt"/>
</dbReference>
<evidence type="ECO:0000313" key="11">
    <source>
        <dbReference type="EMBL" id="CAH2040263.1"/>
    </source>
</evidence>
<evidence type="ECO:0000256" key="9">
    <source>
        <dbReference type="ARBA" id="ARBA00023242"/>
    </source>
</evidence>
<dbReference type="InterPro" id="IPR016355">
    <property type="entry name" value="NR5-like"/>
</dbReference>
<dbReference type="PRINTS" id="PR00047">
    <property type="entry name" value="STROIDFINGER"/>
</dbReference>
<dbReference type="PROSITE" id="PS00031">
    <property type="entry name" value="NUCLEAR_REC_DBD_1"/>
    <property type="match status" value="1"/>
</dbReference>
<name>A0ABN8HUW3_9NEOP</name>
<keyword evidence="7" id="KW-0804">Transcription</keyword>